<dbReference type="EMBL" id="JACEZU010000001">
    <property type="protein sequence ID" value="MBA5685725.1"/>
    <property type="molecule type" value="Genomic_DNA"/>
</dbReference>
<dbReference type="Proteomes" id="UP000573499">
    <property type="component" value="Unassembled WGS sequence"/>
</dbReference>
<evidence type="ECO:0000313" key="2">
    <source>
        <dbReference type="Proteomes" id="UP000573499"/>
    </source>
</evidence>
<protein>
    <submittedName>
        <fullName evidence="1">Uncharacterized protein</fullName>
    </submittedName>
</protein>
<accession>A0A7W2III0</accession>
<dbReference type="RefSeq" id="WP_182151488.1">
    <property type="nucleotide sequence ID" value="NZ_JACEZU010000001.1"/>
</dbReference>
<proteinExistence type="predicted"/>
<dbReference type="PROSITE" id="PS51257">
    <property type="entry name" value="PROKAR_LIPOPROTEIN"/>
    <property type="match status" value="1"/>
</dbReference>
<reference evidence="1 2" key="1">
    <citation type="submission" date="2020-07" db="EMBL/GenBank/DDBJ databases">
        <title>Novel species isolated from subtropical streams in China.</title>
        <authorList>
            <person name="Lu H."/>
        </authorList>
    </citation>
    <scope>NUCLEOTIDE SEQUENCE [LARGE SCALE GENOMIC DNA]</scope>
    <source>
        <strain evidence="1 2">LX47W</strain>
    </source>
</reference>
<comment type="caution">
    <text evidence="1">The sequence shown here is derived from an EMBL/GenBank/DDBJ whole genome shotgun (WGS) entry which is preliminary data.</text>
</comment>
<gene>
    <name evidence="1" type="ORF">H3H39_01495</name>
</gene>
<name>A0A7W2III0_9BURK</name>
<evidence type="ECO:0000313" key="1">
    <source>
        <dbReference type="EMBL" id="MBA5685725.1"/>
    </source>
</evidence>
<keyword evidence="2" id="KW-1185">Reference proteome</keyword>
<organism evidence="1 2">
    <name type="scientific">Rugamonas apoptosis</name>
    <dbReference type="NCBI Taxonomy" id="2758570"/>
    <lineage>
        <taxon>Bacteria</taxon>
        <taxon>Pseudomonadati</taxon>
        <taxon>Pseudomonadota</taxon>
        <taxon>Betaproteobacteria</taxon>
        <taxon>Burkholderiales</taxon>
        <taxon>Oxalobacteraceae</taxon>
        <taxon>Telluria group</taxon>
        <taxon>Rugamonas</taxon>
    </lineage>
</organism>
<dbReference type="AlphaFoldDB" id="A0A7W2III0"/>
<sequence length="311" mass="33602">MQQVLRAVPSAPLNSNASIIACLGEAAAIYAQNKQRGGASGKKGTRYEDFFIAHKVAEIAASHFANPVTHWPFLGGQTRGFVDDAVLSSPQKTEYYQLKNVANISWTAGDHPISTDFHYQYTLATHERQVDPRTTLVMSSTEQVAAMQASMPAQISAHSSAVYFPYSDSLNRLVLENEALHGPLIALSKSSAPTKDELTGVLGVLIIGCMNNPEGASIDAILRSANGCVPSLLRVEGLIDEPATLRAQFVSILAQIAGLTYDVSKGFFSWSGFGMTGVLPFSCRDPQFVQFQENVEQVAPTTFDGFEELLP</sequence>